<evidence type="ECO:0000256" key="4">
    <source>
        <dbReference type="ARBA" id="ARBA00022692"/>
    </source>
</evidence>
<organism evidence="9 10">
    <name type="scientific">Blautia hominis</name>
    <dbReference type="NCBI Taxonomy" id="2025493"/>
    <lineage>
        <taxon>Bacteria</taxon>
        <taxon>Bacillati</taxon>
        <taxon>Bacillota</taxon>
        <taxon>Clostridia</taxon>
        <taxon>Lachnospirales</taxon>
        <taxon>Lachnospiraceae</taxon>
        <taxon>Blautia</taxon>
    </lineage>
</organism>
<feature type="transmembrane region" description="Helical" evidence="8">
    <location>
        <begin position="134"/>
        <end position="154"/>
    </location>
</feature>
<evidence type="ECO:0000256" key="1">
    <source>
        <dbReference type="ARBA" id="ARBA00004651"/>
    </source>
</evidence>
<evidence type="ECO:0000313" key="9">
    <source>
        <dbReference type="EMBL" id="GAA6411049.1"/>
    </source>
</evidence>
<keyword evidence="3" id="KW-1003">Cell membrane</keyword>
<feature type="transmembrane region" description="Helical" evidence="8">
    <location>
        <begin position="195"/>
        <end position="217"/>
    </location>
</feature>
<reference evidence="9 10" key="1">
    <citation type="submission" date="2024-04" db="EMBL/GenBank/DDBJ databases">
        <title>Defined microbial consortia suppress multidrug-resistant proinflammatory Enterobacteriaceae via ecological control.</title>
        <authorList>
            <person name="Furuichi M."/>
            <person name="Kawaguchi T."/>
            <person name="Pust M."/>
            <person name="Yasuma K."/>
            <person name="Plichta D."/>
            <person name="Hasegawa N."/>
            <person name="Ohya T."/>
            <person name="Bhattarai S."/>
            <person name="Sasajima S."/>
            <person name="Aoto Y."/>
            <person name="Tuganbaev T."/>
            <person name="Yaginuma M."/>
            <person name="Ueda M."/>
            <person name="Okahashi N."/>
            <person name="Amafuji K."/>
            <person name="Kiridooshi Y."/>
            <person name="Sugita K."/>
            <person name="Strazar M."/>
            <person name="Skelly A."/>
            <person name="Suda W."/>
            <person name="Hattori M."/>
            <person name="Nakamoto N."/>
            <person name="Caballero S."/>
            <person name="Norman J."/>
            <person name="Olle B."/>
            <person name="Tanoue T."/>
            <person name="Arita M."/>
            <person name="Bucci V."/>
            <person name="Atarashi K."/>
            <person name="Xavier R."/>
            <person name="Honda K."/>
        </authorList>
    </citation>
    <scope>NUCLEOTIDE SEQUENCE [LARGE SCALE GENOMIC DNA]</scope>
    <source>
        <strain evidence="10">k04-0078-D8-1</strain>
    </source>
</reference>
<dbReference type="EMBL" id="BAABYW010000002">
    <property type="protein sequence ID" value="GAA6411049.1"/>
    <property type="molecule type" value="Genomic_DNA"/>
</dbReference>
<feature type="transmembrane region" description="Helical" evidence="8">
    <location>
        <begin position="426"/>
        <end position="448"/>
    </location>
</feature>
<feature type="transmembrane region" description="Helical" evidence="8">
    <location>
        <begin position="322"/>
        <end position="344"/>
    </location>
</feature>
<keyword evidence="4 8" id="KW-0812">Transmembrane</keyword>
<evidence type="ECO:0000256" key="2">
    <source>
        <dbReference type="ARBA" id="ARBA00022448"/>
    </source>
</evidence>
<keyword evidence="5 8" id="KW-1133">Transmembrane helix</keyword>
<comment type="subcellular location">
    <subcellularLocation>
        <location evidence="1">Cell membrane</location>
        <topology evidence="1">Multi-pass membrane protein</topology>
    </subcellularLocation>
</comment>
<evidence type="ECO:0000256" key="3">
    <source>
        <dbReference type="ARBA" id="ARBA00022475"/>
    </source>
</evidence>
<name>A0ABQ0BHW6_9FIRM</name>
<feature type="transmembrane region" description="Helical" evidence="8">
    <location>
        <begin position="238"/>
        <end position="263"/>
    </location>
</feature>
<dbReference type="InterPro" id="IPR003445">
    <property type="entry name" value="Cat_transpt"/>
</dbReference>
<accession>A0ABQ0BHW6</accession>
<keyword evidence="6" id="KW-0406">Ion transport</keyword>
<dbReference type="Pfam" id="PF02386">
    <property type="entry name" value="TrkH"/>
    <property type="match status" value="1"/>
</dbReference>
<comment type="caution">
    <text evidence="9">The sequence shown here is derived from an EMBL/GenBank/DDBJ whole genome shotgun (WGS) entry which is preliminary data.</text>
</comment>
<keyword evidence="7 8" id="KW-0472">Membrane</keyword>
<feature type="transmembrane region" description="Helical" evidence="8">
    <location>
        <begin position="79"/>
        <end position="103"/>
    </location>
</feature>
<evidence type="ECO:0000313" key="10">
    <source>
        <dbReference type="Proteomes" id="UP001600943"/>
    </source>
</evidence>
<proteinExistence type="predicted"/>
<keyword evidence="10" id="KW-1185">Reference proteome</keyword>
<sequence length="467" mass="50292">MYMRKMHVKKTKFKTAQIIALGFAGVILLGALLLSLPIAWAPGHQIKFIDALFTSTTSICVTGLVTESTYAAWSGFGHVVILILIQLGGFGVITCGTLVVLAMGKRVSIRNRRLIQESYNLDTLKGLIALVRKIVVGTLMVEAVGMILYAFQFVPEYGIRRGMQISLFNAVSAFCNAGMDIIGDNSLANYTGSPLVNLTTIALIVLGGIGYLVWWDLIKCAKRLYRREMGFRQAVRALELNTKIALTATCILIFGGAFLILILEYRNQGTLGNMPFWEKCMAAVFQSVTCRTAGFFTIPQENLQEASAMVCMILMFIGGSPLGTAGGVKTTTIAALLLTGSSFFKGKQDTEVFNRRIPDTNIRTAWVVVMLGLGVVLASTIGLAIATEGMAEGASLINIMYEVTSAGATVGLTRGLTPLLPTAGKLIIILTMYIGRIGPTTLATALTIHGEKKPSGMHLPDQKIFIG</sequence>
<dbReference type="Proteomes" id="UP001600943">
    <property type="component" value="Unassembled WGS sequence"/>
</dbReference>
<keyword evidence="2" id="KW-0813">Transport</keyword>
<evidence type="ECO:0000256" key="6">
    <source>
        <dbReference type="ARBA" id="ARBA00023065"/>
    </source>
</evidence>
<gene>
    <name evidence="9" type="ORF">K040078D81_51660</name>
</gene>
<dbReference type="PANTHER" id="PTHR32024">
    <property type="entry name" value="TRK SYSTEM POTASSIUM UPTAKE PROTEIN TRKG-RELATED"/>
    <property type="match status" value="1"/>
</dbReference>
<dbReference type="PANTHER" id="PTHR32024:SF1">
    <property type="entry name" value="KTR SYSTEM POTASSIUM UPTAKE PROTEIN B"/>
    <property type="match status" value="1"/>
</dbReference>
<evidence type="ECO:0000256" key="8">
    <source>
        <dbReference type="SAM" id="Phobius"/>
    </source>
</evidence>
<evidence type="ECO:0000256" key="7">
    <source>
        <dbReference type="ARBA" id="ARBA00023136"/>
    </source>
</evidence>
<evidence type="ECO:0000256" key="5">
    <source>
        <dbReference type="ARBA" id="ARBA00022989"/>
    </source>
</evidence>
<feature type="transmembrane region" description="Helical" evidence="8">
    <location>
        <begin position="365"/>
        <end position="386"/>
    </location>
</feature>
<protein>
    <submittedName>
        <fullName evidence="9">Potassium transporter TrkG</fullName>
    </submittedName>
</protein>